<proteinExistence type="predicted"/>
<dbReference type="Proteomes" id="UP000078561">
    <property type="component" value="Unassembled WGS sequence"/>
</dbReference>
<protein>
    <submittedName>
        <fullName evidence="1">Uncharacterized protein</fullName>
    </submittedName>
</protein>
<sequence length="76" mass="8231">MSATTLSMPMYSLQDGDHVLASTVNYLSAACVAQYLQQSPTMKATLTMNGDSIRLPIYALRRRNAVVANLPDAPTL</sequence>
<dbReference type="OrthoDB" id="2209631at2759"/>
<dbReference type="InParanoid" id="A0A168NAI0"/>
<gene>
    <name evidence="1" type="primary">ABSGL_05821.1 scaffold 7482</name>
</gene>
<reference evidence="1" key="1">
    <citation type="submission" date="2016-04" db="EMBL/GenBank/DDBJ databases">
        <authorList>
            <person name="Evans L.H."/>
            <person name="Alamgir A."/>
            <person name="Owens N."/>
            <person name="Weber N.D."/>
            <person name="Virtaneva K."/>
            <person name="Barbian K."/>
            <person name="Babar A."/>
            <person name="Rosenke K."/>
        </authorList>
    </citation>
    <scope>NUCLEOTIDE SEQUENCE [LARGE SCALE GENOMIC DNA]</scope>
    <source>
        <strain evidence="1">CBS 101.48</strain>
    </source>
</reference>
<accession>A0A168NAI0</accession>
<dbReference type="OMA" id="ACIAQWL"/>
<evidence type="ECO:0000313" key="1">
    <source>
        <dbReference type="EMBL" id="SAM00146.1"/>
    </source>
</evidence>
<keyword evidence="2" id="KW-1185">Reference proteome</keyword>
<organism evidence="1">
    <name type="scientific">Absidia glauca</name>
    <name type="common">Pin mould</name>
    <dbReference type="NCBI Taxonomy" id="4829"/>
    <lineage>
        <taxon>Eukaryota</taxon>
        <taxon>Fungi</taxon>
        <taxon>Fungi incertae sedis</taxon>
        <taxon>Mucoromycota</taxon>
        <taxon>Mucoromycotina</taxon>
        <taxon>Mucoromycetes</taxon>
        <taxon>Mucorales</taxon>
        <taxon>Cunninghamellaceae</taxon>
        <taxon>Absidia</taxon>
    </lineage>
</organism>
<name>A0A168NAI0_ABSGL</name>
<dbReference type="AlphaFoldDB" id="A0A168NAI0"/>
<dbReference type="EMBL" id="LT553140">
    <property type="protein sequence ID" value="SAM00146.1"/>
    <property type="molecule type" value="Genomic_DNA"/>
</dbReference>
<evidence type="ECO:0000313" key="2">
    <source>
        <dbReference type="Proteomes" id="UP000078561"/>
    </source>
</evidence>